<evidence type="ECO:0000256" key="14">
    <source>
        <dbReference type="RuleBase" id="RU364088"/>
    </source>
</evidence>
<evidence type="ECO:0000256" key="10">
    <source>
        <dbReference type="ARBA" id="ARBA00022840"/>
    </source>
</evidence>
<dbReference type="SUPFAM" id="SSF55874">
    <property type="entry name" value="ATPase domain of HSP90 chaperone/DNA topoisomerase II/histidine kinase"/>
    <property type="match status" value="1"/>
</dbReference>
<dbReference type="PRINTS" id="PR00344">
    <property type="entry name" value="BCTRLSENSOR"/>
</dbReference>
<keyword evidence="18" id="KW-1185">Reference proteome</keyword>
<evidence type="ECO:0000313" key="17">
    <source>
        <dbReference type="EMBL" id="TWG85955.1"/>
    </source>
</evidence>
<dbReference type="CDD" id="cd06225">
    <property type="entry name" value="HAMP"/>
    <property type="match status" value="1"/>
</dbReference>
<evidence type="ECO:0000256" key="1">
    <source>
        <dbReference type="ARBA" id="ARBA00000085"/>
    </source>
</evidence>
<evidence type="ECO:0000256" key="11">
    <source>
        <dbReference type="ARBA" id="ARBA00022989"/>
    </source>
</evidence>
<evidence type="ECO:0000256" key="7">
    <source>
        <dbReference type="ARBA" id="ARBA00022692"/>
    </source>
</evidence>
<feature type="domain" description="HAMP" evidence="16">
    <location>
        <begin position="220"/>
        <end position="273"/>
    </location>
</feature>
<keyword evidence="5" id="KW-0597">Phosphoprotein</keyword>
<evidence type="ECO:0000256" key="13">
    <source>
        <dbReference type="ARBA" id="ARBA00023136"/>
    </source>
</evidence>
<evidence type="ECO:0000256" key="9">
    <source>
        <dbReference type="ARBA" id="ARBA00022777"/>
    </source>
</evidence>
<dbReference type="InterPro" id="IPR004358">
    <property type="entry name" value="Sig_transdc_His_kin-like_C"/>
</dbReference>
<dbReference type="Gene3D" id="6.10.340.10">
    <property type="match status" value="1"/>
</dbReference>
<keyword evidence="7 14" id="KW-0812">Transmembrane</keyword>
<keyword evidence="6 14" id="KW-0808">Transferase</keyword>
<dbReference type="InterPro" id="IPR036097">
    <property type="entry name" value="HisK_dim/P_sf"/>
</dbReference>
<dbReference type="InterPro" id="IPR036890">
    <property type="entry name" value="HATPase_C_sf"/>
</dbReference>
<keyword evidence="4 14" id="KW-0997">Cell inner membrane</keyword>
<evidence type="ECO:0000256" key="4">
    <source>
        <dbReference type="ARBA" id="ARBA00022519"/>
    </source>
</evidence>
<keyword evidence="12 14" id="KW-0902">Two-component regulatory system</keyword>
<dbReference type="InterPro" id="IPR003661">
    <property type="entry name" value="HisK_dim/P_dom"/>
</dbReference>
<evidence type="ECO:0000256" key="2">
    <source>
        <dbReference type="ARBA" id="ARBA00004429"/>
    </source>
</evidence>
<dbReference type="InterPro" id="IPR003660">
    <property type="entry name" value="HAMP_dom"/>
</dbReference>
<comment type="caution">
    <text evidence="17">The sequence shown here is derived from an EMBL/GenBank/DDBJ whole genome shotgun (WGS) entry which is preliminary data.</text>
</comment>
<evidence type="ECO:0000256" key="3">
    <source>
        <dbReference type="ARBA" id="ARBA00022475"/>
    </source>
</evidence>
<name>A0A562BL08_9BURK</name>
<evidence type="ECO:0000259" key="15">
    <source>
        <dbReference type="PROSITE" id="PS50109"/>
    </source>
</evidence>
<dbReference type="InterPro" id="IPR048590">
    <property type="entry name" value="CusS-like_sensor"/>
</dbReference>
<dbReference type="SMART" id="SM00304">
    <property type="entry name" value="HAMP"/>
    <property type="match status" value="1"/>
</dbReference>
<dbReference type="GO" id="GO:0000155">
    <property type="term" value="F:phosphorelay sensor kinase activity"/>
    <property type="evidence" value="ECO:0007669"/>
    <property type="project" value="InterPro"/>
</dbReference>
<sequence>MSDGSTVAGAPNVASQDRPARMRRLPWWHSLVPDSLTARMALAFGAVAAAVLVAVGTYLACALAAQLQERDETELLGEVMLVRHLLEEVSTEEEVRAGLHRFADLAMGHEGLILVVRTRQGAPLVVLNPKQETVPPLPVLPATTIPDRSMLQTWYPRNGVPSRGIAALGRLGASDRAVEIVVLRNAGYRARLIKDYQLHILWATLCGAVAAAGLGYLLARGGLRSLRRMAQEASAVTTSRLATRLDAGDAPTELRELADAFNGMLARLQDSFSRLSAFSADLAHDFRTPISNLVGQTEVTLAHARTVQEYEALLESNLEEYDRLSRMIENMLFLARADHAQVALDVRLLDARAELDKVAEYFDAVAAERDVRLDVRGHATVRADQTLLRRAVTNLMDNALRHAPSGTSITVAVERMDRATCIRVANSGPGIPAEALPHVFGRFYRADPARSNSATSTGLGLAIVDTIMRLHGGNASATSGDGMTVLELSFPFRSVHA</sequence>
<dbReference type="Proteomes" id="UP000318141">
    <property type="component" value="Unassembled WGS sequence"/>
</dbReference>
<dbReference type="Pfam" id="PF02518">
    <property type="entry name" value="HATPase_c"/>
    <property type="match status" value="1"/>
</dbReference>
<keyword evidence="3 14" id="KW-1003">Cell membrane</keyword>
<feature type="transmembrane region" description="Helical" evidence="14">
    <location>
        <begin position="198"/>
        <end position="219"/>
    </location>
</feature>
<feature type="transmembrane region" description="Helical" evidence="14">
    <location>
        <begin position="40"/>
        <end position="65"/>
    </location>
</feature>
<dbReference type="PROSITE" id="PS50885">
    <property type="entry name" value="HAMP"/>
    <property type="match status" value="1"/>
</dbReference>
<dbReference type="GO" id="GO:0005886">
    <property type="term" value="C:plasma membrane"/>
    <property type="evidence" value="ECO:0007669"/>
    <property type="project" value="UniProtKB-SubCell"/>
</dbReference>
<dbReference type="Gene3D" id="1.10.287.130">
    <property type="match status" value="1"/>
</dbReference>
<dbReference type="Pfam" id="PF00672">
    <property type="entry name" value="HAMP"/>
    <property type="match status" value="1"/>
</dbReference>
<dbReference type="EC" id="2.7.13.3" evidence="14"/>
<dbReference type="SMART" id="SM00387">
    <property type="entry name" value="HATPase_c"/>
    <property type="match status" value="1"/>
</dbReference>
<dbReference type="SUPFAM" id="SSF47384">
    <property type="entry name" value="Homodimeric domain of signal transducing histidine kinase"/>
    <property type="match status" value="1"/>
</dbReference>
<dbReference type="Pfam" id="PF21085">
    <property type="entry name" value="CusS"/>
    <property type="match status" value="1"/>
</dbReference>
<comment type="subcellular location">
    <subcellularLocation>
        <location evidence="2">Cell inner membrane</location>
        <topology evidence="2">Multi-pass membrane protein</topology>
    </subcellularLocation>
</comment>
<accession>A0A562BL08</accession>
<dbReference type="GO" id="GO:0005524">
    <property type="term" value="F:ATP binding"/>
    <property type="evidence" value="ECO:0007669"/>
    <property type="project" value="UniProtKB-KW"/>
</dbReference>
<keyword evidence="9 14" id="KW-0418">Kinase</keyword>
<evidence type="ECO:0000256" key="12">
    <source>
        <dbReference type="ARBA" id="ARBA00023012"/>
    </source>
</evidence>
<keyword evidence="11 14" id="KW-1133">Transmembrane helix</keyword>
<dbReference type="InterPro" id="IPR050428">
    <property type="entry name" value="TCS_sensor_his_kinase"/>
</dbReference>
<organism evidence="17 18">
    <name type="scientific">Cupriavidus gilardii J11</name>
    <dbReference type="NCBI Taxonomy" id="936133"/>
    <lineage>
        <taxon>Bacteria</taxon>
        <taxon>Pseudomonadati</taxon>
        <taxon>Pseudomonadota</taxon>
        <taxon>Betaproteobacteria</taxon>
        <taxon>Burkholderiales</taxon>
        <taxon>Burkholderiaceae</taxon>
        <taxon>Cupriavidus</taxon>
    </lineage>
</organism>
<evidence type="ECO:0000256" key="6">
    <source>
        <dbReference type="ARBA" id="ARBA00022679"/>
    </source>
</evidence>
<feature type="domain" description="Histidine kinase" evidence="15">
    <location>
        <begin position="281"/>
        <end position="494"/>
    </location>
</feature>
<dbReference type="InterPro" id="IPR005467">
    <property type="entry name" value="His_kinase_dom"/>
</dbReference>
<proteinExistence type="predicted"/>
<keyword evidence="13 14" id="KW-0472">Membrane</keyword>
<dbReference type="Pfam" id="PF00512">
    <property type="entry name" value="HisKA"/>
    <property type="match status" value="1"/>
</dbReference>
<reference evidence="17 18" key="1">
    <citation type="submission" date="2019-07" db="EMBL/GenBank/DDBJ databases">
        <title>Genome sequencing of lignin-degrading bacterial isolates.</title>
        <authorList>
            <person name="Gladden J."/>
        </authorList>
    </citation>
    <scope>NUCLEOTIDE SEQUENCE [LARGE SCALE GENOMIC DNA]</scope>
    <source>
        <strain evidence="17 18">J11</strain>
    </source>
</reference>
<keyword evidence="10 14" id="KW-0067">ATP-binding</keyword>
<dbReference type="CDD" id="cd00082">
    <property type="entry name" value="HisKA"/>
    <property type="match status" value="1"/>
</dbReference>
<evidence type="ECO:0000313" key="18">
    <source>
        <dbReference type="Proteomes" id="UP000318141"/>
    </source>
</evidence>
<dbReference type="InterPro" id="IPR003594">
    <property type="entry name" value="HATPase_dom"/>
</dbReference>
<dbReference type="PROSITE" id="PS50109">
    <property type="entry name" value="HIS_KIN"/>
    <property type="match status" value="1"/>
</dbReference>
<dbReference type="NCBIfam" id="TIGR01386">
    <property type="entry name" value="cztS_silS_copS"/>
    <property type="match status" value="1"/>
</dbReference>
<dbReference type="SMART" id="SM00388">
    <property type="entry name" value="HisKA"/>
    <property type="match status" value="1"/>
</dbReference>
<dbReference type="PANTHER" id="PTHR45436:SF3">
    <property type="entry name" value="SENSOR HISTIDINE KINASE HPRS"/>
    <property type="match status" value="1"/>
</dbReference>
<dbReference type="CDD" id="cd00075">
    <property type="entry name" value="HATPase"/>
    <property type="match status" value="1"/>
</dbReference>
<dbReference type="PANTHER" id="PTHR45436">
    <property type="entry name" value="SENSOR HISTIDINE KINASE YKOH"/>
    <property type="match status" value="1"/>
</dbReference>
<keyword evidence="8 14" id="KW-0547">Nucleotide-binding</keyword>
<dbReference type="EMBL" id="VLJN01000015">
    <property type="protein sequence ID" value="TWG85955.1"/>
    <property type="molecule type" value="Genomic_DNA"/>
</dbReference>
<evidence type="ECO:0000256" key="5">
    <source>
        <dbReference type="ARBA" id="ARBA00022553"/>
    </source>
</evidence>
<evidence type="ECO:0000259" key="16">
    <source>
        <dbReference type="PROSITE" id="PS50885"/>
    </source>
</evidence>
<dbReference type="FunFam" id="3.30.565.10:FF:000006">
    <property type="entry name" value="Sensor histidine kinase WalK"/>
    <property type="match status" value="1"/>
</dbReference>
<dbReference type="Gene3D" id="3.30.565.10">
    <property type="entry name" value="Histidine kinase-like ATPase, C-terminal domain"/>
    <property type="match status" value="1"/>
</dbReference>
<evidence type="ECO:0000256" key="8">
    <source>
        <dbReference type="ARBA" id="ARBA00022741"/>
    </source>
</evidence>
<dbReference type="AlphaFoldDB" id="A0A562BL08"/>
<dbReference type="InterPro" id="IPR006290">
    <property type="entry name" value="CztS_silS_copS"/>
</dbReference>
<comment type="function">
    <text evidence="14">Member of a two-component regulatory system.</text>
</comment>
<comment type="catalytic activity">
    <reaction evidence="1 14">
        <text>ATP + protein L-histidine = ADP + protein N-phospho-L-histidine.</text>
        <dbReference type="EC" id="2.7.13.3"/>
    </reaction>
</comment>
<gene>
    <name evidence="17" type="ORF">L602_002200000100</name>
</gene>
<protein>
    <recommendedName>
        <fullName evidence="14">Sensor protein</fullName>
        <ecNumber evidence="14">2.7.13.3</ecNumber>
    </recommendedName>
</protein>